<dbReference type="InterPro" id="IPR036374">
    <property type="entry name" value="OxRdtase_Mopterin-bd_sf"/>
</dbReference>
<protein>
    <submittedName>
        <fullName evidence="2">Oxidoreductase</fullName>
    </submittedName>
</protein>
<evidence type="ECO:0000256" key="1">
    <source>
        <dbReference type="SAM" id="SignalP"/>
    </source>
</evidence>
<dbReference type="Proteomes" id="UP000195273">
    <property type="component" value="Chromosome"/>
</dbReference>
<evidence type="ECO:0000313" key="3">
    <source>
        <dbReference type="Proteomes" id="UP000195273"/>
    </source>
</evidence>
<name>A0A1Y0E925_9RHOB</name>
<dbReference type="STRING" id="1122181.GCA_000382265_02758"/>
<evidence type="ECO:0000313" key="2">
    <source>
        <dbReference type="EMBL" id="ARU00106.1"/>
    </source>
</evidence>
<gene>
    <name evidence="2" type="ORF">LOKVESSMR4R_00773</name>
</gene>
<dbReference type="OrthoDB" id="9798763at2"/>
<accession>A0A1Y0E925</accession>
<keyword evidence="3" id="KW-1185">Reference proteome</keyword>
<organism evidence="2 3">
    <name type="scientific">Yoonia vestfoldensis</name>
    <dbReference type="NCBI Taxonomy" id="245188"/>
    <lineage>
        <taxon>Bacteria</taxon>
        <taxon>Pseudomonadati</taxon>
        <taxon>Pseudomonadota</taxon>
        <taxon>Alphaproteobacteria</taxon>
        <taxon>Rhodobacterales</taxon>
        <taxon>Paracoccaceae</taxon>
        <taxon>Yoonia</taxon>
    </lineage>
</organism>
<feature type="signal peptide" evidence="1">
    <location>
        <begin position="1"/>
        <end position="18"/>
    </location>
</feature>
<feature type="chain" id="PRO_5012304774" evidence="1">
    <location>
        <begin position="19"/>
        <end position="165"/>
    </location>
</feature>
<proteinExistence type="predicted"/>
<dbReference type="SUPFAM" id="SSF56524">
    <property type="entry name" value="Oxidoreductase molybdopterin-binding domain"/>
    <property type="match status" value="1"/>
</dbReference>
<dbReference type="RefSeq" id="WP_087206378.1">
    <property type="nucleotide sequence ID" value="NZ_CP021431.1"/>
</dbReference>
<dbReference type="KEGG" id="lvs:LOKVESSMR4R_00773"/>
<keyword evidence="1" id="KW-0732">Signal</keyword>
<dbReference type="AlphaFoldDB" id="A0A1Y0E925"/>
<reference evidence="2 3" key="1">
    <citation type="submission" date="2017-05" db="EMBL/GenBank/DDBJ databases">
        <title>Genome Sequence of Loktanella vestfoldensis Strain SMR4r Isolated from a Culture of the Diatom Skeletonema marinoi.</title>
        <authorList>
            <person name="Topel M."/>
            <person name="Pinder M.I.M."/>
            <person name="Johansson O.N."/>
            <person name="Kourtchenko O."/>
            <person name="Godhe A."/>
            <person name="Clarke A.K."/>
        </authorList>
    </citation>
    <scope>NUCLEOTIDE SEQUENCE [LARGE SCALE GENOMIC DNA]</scope>
    <source>
        <strain evidence="2 3">SMR4r</strain>
    </source>
</reference>
<dbReference type="EMBL" id="CP021431">
    <property type="protein sequence ID" value="ARU00106.1"/>
    <property type="molecule type" value="Genomic_DNA"/>
</dbReference>
<sequence length="165" mass="17997">MKYLLLFVLTMVVSVVQAHELPAPQGDVILTVSGNITRTNGDGLARFDRAMLHDLQQGTITTATPWFEAAHDFSGPLGMALLDAVGAQGANLRVIALNDYAANVPTSDLRDLGVVLATRLDGQVMSVRDKGPLFLIYPFDDNPDLFHEVYFGRSVWQIARIDVGN</sequence>